<proteinExistence type="predicted"/>
<reference evidence="2 3" key="1">
    <citation type="submission" date="2017-11" db="EMBL/GenBank/DDBJ databases">
        <title>De novo assembly and phasing of dikaryotic genomes from two isolates of Puccinia coronata f. sp. avenae, the causal agent of oat crown rust.</title>
        <authorList>
            <person name="Miller M.E."/>
            <person name="Zhang Y."/>
            <person name="Omidvar V."/>
            <person name="Sperschneider J."/>
            <person name="Schwessinger B."/>
            <person name="Raley C."/>
            <person name="Palmer J.M."/>
            <person name="Garnica D."/>
            <person name="Upadhyaya N."/>
            <person name="Rathjen J."/>
            <person name="Taylor J.M."/>
            <person name="Park R.F."/>
            <person name="Dodds P.N."/>
            <person name="Hirsch C.D."/>
            <person name="Kianian S.F."/>
            <person name="Figueroa M."/>
        </authorList>
    </citation>
    <scope>NUCLEOTIDE SEQUENCE [LARGE SCALE GENOMIC DNA]</scope>
    <source>
        <strain evidence="2">12SD80</strain>
    </source>
</reference>
<feature type="region of interest" description="Disordered" evidence="1">
    <location>
        <begin position="93"/>
        <end position="120"/>
    </location>
</feature>
<dbReference type="AlphaFoldDB" id="A0A2N5TE99"/>
<evidence type="ECO:0000256" key="1">
    <source>
        <dbReference type="SAM" id="MobiDB-lite"/>
    </source>
</evidence>
<accession>A0A2N5TE99</accession>
<gene>
    <name evidence="2" type="ORF">PCASD_10624</name>
</gene>
<name>A0A2N5TE99_9BASI</name>
<dbReference type="EMBL" id="PGCI01000623">
    <property type="protein sequence ID" value="PLW23835.1"/>
    <property type="molecule type" value="Genomic_DNA"/>
</dbReference>
<organism evidence="2 3">
    <name type="scientific">Puccinia coronata f. sp. avenae</name>
    <dbReference type="NCBI Taxonomy" id="200324"/>
    <lineage>
        <taxon>Eukaryota</taxon>
        <taxon>Fungi</taxon>
        <taxon>Dikarya</taxon>
        <taxon>Basidiomycota</taxon>
        <taxon>Pucciniomycotina</taxon>
        <taxon>Pucciniomycetes</taxon>
        <taxon>Pucciniales</taxon>
        <taxon>Pucciniaceae</taxon>
        <taxon>Puccinia</taxon>
    </lineage>
</organism>
<evidence type="ECO:0000313" key="2">
    <source>
        <dbReference type="EMBL" id="PLW23835.1"/>
    </source>
</evidence>
<dbReference type="Proteomes" id="UP000235392">
    <property type="component" value="Unassembled WGS sequence"/>
</dbReference>
<evidence type="ECO:0000313" key="3">
    <source>
        <dbReference type="Proteomes" id="UP000235392"/>
    </source>
</evidence>
<protein>
    <submittedName>
        <fullName evidence="2">Uncharacterized protein</fullName>
    </submittedName>
</protein>
<sequence length="287" mass="31367">MHIWDKDDWYGWELGSLPPRRGPPSESELEVDFEPMFPDLLCPAGTKVLALGLWDNSNPSSSARTAVFDRWSDGHCPTEARANWSDRFVRPVPAGPVRPVPGTDRTGLSDPPAGASVGQCLSDHQSNTAVRAPLELPCSTVEANFSSLTLDTEATLRNQSIYGGASLTLRFAAAANILEWVDAMQEAGYACNWGPPSMFRLYWTMRRGLGSVKLSVLNSDSVAAELDKTQAPEVLLTEARLTCKVQVAGEDIAEATKPSNLHAQHGHRPPCWYCVYVTGHPTVVYKM</sequence>
<comment type="caution">
    <text evidence="2">The sequence shown here is derived from an EMBL/GenBank/DDBJ whole genome shotgun (WGS) entry which is preliminary data.</text>
</comment>